<feature type="transmembrane region" description="Helical" evidence="8">
    <location>
        <begin position="274"/>
        <end position="291"/>
    </location>
</feature>
<dbReference type="NCBIfam" id="TIGR00792">
    <property type="entry name" value="gph"/>
    <property type="match status" value="1"/>
</dbReference>
<keyword evidence="6 8" id="KW-1133">Transmembrane helix</keyword>
<evidence type="ECO:0000313" key="9">
    <source>
        <dbReference type="EMBL" id="GAA0248364.1"/>
    </source>
</evidence>
<keyword evidence="10" id="KW-1185">Reference proteome</keyword>
<keyword evidence="5 8" id="KW-0812">Transmembrane</keyword>
<name>A0ABN0UEZ5_9GAMM</name>
<dbReference type="EMBL" id="BAAAFO010000002">
    <property type="protein sequence ID" value="GAA0248364.1"/>
    <property type="molecule type" value="Genomic_DNA"/>
</dbReference>
<keyword evidence="4" id="KW-1003">Cell membrane</keyword>
<dbReference type="InterPro" id="IPR039672">
    <property type="entry name" value="MFS_2"/>
</dbReference>
<feature type="transmembrane region" description="Helical" evidence="8">
    <location>
        <begin position="21"/>
        <end position="43"/>
    </location>
</feature>
<evidence type="ECO:0000256" key="5">
    <source>
        <dbReference type="ARBA" id="ARBA00022692"/>
    </source>
</evidence>
<feature type="transmembrane region" description="Helical" evidence="8">
    <location>
        <begin position="238"/>
        <end position="262"/>
    </location>
</feature>
<feature type="transmembrane region" description="Helical" evidence="8">
    <location>
        <begin position="412"/>
        <end position="434"/>
    </location>
</feature>
<evidence type="ECO:0000313" key="10">
    <source>
        <dbReference type="Proteomes" id="UP001500657"/>
    </source>
</evidence>
<dbReference type="PROSITE" id="PS00872">
    <property type="entry name" value="NA_GALACTOSIDE_SYMP"/>
    <property type="match status" value="1"/>
</dbReference>
<dbReference type="InterPro" id="IPR036259">
    <property type="entry name" value="MFS_trans_sf"/>
</dbReference>
<reference evidence="9 10" key="1">
    <citation type="journal article" date="2019" name="Int. J. Syst. Evol. Microbiol.">
        <title>The Global Catalogue of Microorganisms (GCM) 10K type strain sequencing project: providing services to taxonomists for standard genome sequencing and annotation.</title>
        <authorList>
            <consortium name="The Broad Institute Genomics Platform"/>
            <consortium name="The Broad Institute Genome Sequencing Center for Infectious Disease"/>
            <person name="Wu L."/>
            <person name="Ma J."/>
        </authorList>
    </citation>
    <scope>NUCLEOTIDE SEQUENCE [LARGE SCALE GENOMIC DNA]</scope>
    <source>
        <strain evidence="9 10">JCM 16242</strain>
    </source>
</reference>
<feature type="transmembrane region" description="Helical" evidence="8">
    <location>
        <begin position="380"/>
        <end position="400"/>
    </location>
</feature>
<evidence type="ECO:0000256" key="8">
    <source>
        <dbReference type="SAM" id="Phobius"/>
    </source>
</evidence>
<evidence type="ECO:0000256" key="6">
    <source>
        <dbReference type="ARBA" id="ARBA00022989"/>
    </source>
</evidence>
<dbReference type="CDD" id="cd17332">
    <property type="entry name" value="MFS_MelB_like"/>
    <property type="match status" value="1"/>
</dbReference>
<feature type="transmembrane region" description="Helical" evidence="8">
    <location>
        <begin position="49"/>
        <end position="68"/>
    </location>
</feature>
<comment type="subcellular location">
    <subcellularLocation>
        <location evidence="1">Cell membrane</location>
        <topology evidence="1">Multi-pass membrane protein</topology>
    </subcellularLocation>
</comment>
<evidence type="ECO:0000256" key="3">
    <source>
        <dbReference type="ARBA" id="ARBA00022448"/>
    </source>
</evidence>
<dbReference type="RefSeq" id="WP_343881277.1">
    <property type="nucleotide sequence ID" value="NZ_BAAAFO010000002.1"/>
</dbReference>
<keyword evidence="3" id="KW-0813">Transport</keyword>
<feature type="transmembrane region" description="Helical" evidence="8">
    <location>
        <begin position="326"/>
        <end position="342"/>
    </location>
</feature>
<dbReference type="SUPFAM" id="SSF103473">
    <property type="entry name" value="MFS general substrate transporter"/>
    <property type="match status" value="1"/>
</dbReference>
<sequence length="455" mass="49534">MAQTEHELASARIGLKEKIGYGIGDVGFNFYWANISAFLLIFYTDTMGLPAAAVGTMILITKIIDAFTDPAMGAVADRTKSRFGKFRPYLLFAAVPMAAAGVLTYTTPDLSEGGKLIWAYGTYSLMMLMYTILSTPYSALSGVITANSQDRTTLISFRFIAAFTGTTLVNYFTLDMVHWFGQGDDKLGWQLTMAAYGVLAAIMFMTVFFTTRERISPPREQRSAVIGDIRDLLDNRPWLVLFALALIIMTTIVMRAGASVYYMKYYVGQADLTGAFLATYSIALAIGAASTPLMTRFIDKKQLMMLLMAAVGVLSCVMVFVPKNAVWLMFGINTLIGFFLGPKSPLAFSMFADTADYTEWKTGRRATAMTFAAATFSQKLGGAIASAAIAWMLAAMGYVANEAQSGASQLGIVLLLTVIPGVIALIAAFTMRFYTLDNATLARVQTELLARKSKV</sequence>
<feature type="transmembrane region" description="Helical" evidence="8">
    <location>
        <begin position="152"/>
        <end position="173"/>
    </location>
</feature>
<comment type="caution">
    <text evidence="9">The sequence shown here is derived from an EMBL/GenBank/DDBJ whole genome shotgun (WGS) entry which is preliminary data.</text>
</comment>
<dbReference type="Proteomes" id="UP001500657">
    <property type="component" value="Unassembled WGS sequence"/>
</dbReference>
<feature type="transmembrane region" description="Helical" evidence="8">
    <location>
        <begin position="117"/>
        <end position="140"/>
    </location>
</feature>
<evidence type="ECO:0000256" key="7">
    <source>
        <dbReference type="ARBA" id="ARBA00023136"/>
    </source>
</evidence>
<dbReference type="InterPro" id="IPR001927">
    <property type="entry name" value="Na/Gal_symport"/>
</dbReference>
<evidence type="ECO:0000256" key="4">
    <source>
        <dbReference type="ARBA" id="ARBA00022475"/>
    </source>
</evidence>
<accession>A0ABN0UEZ5</accession>
<keyword evidence="7 8" id="KW-0472">Membrane</keyword>
<feature type="transmembrane region" description="Helical" evidence="8">
    <location>
        <begin position="303"/>
        <end position="320"/>
    </location>
</feature>
<feature type="transmembrane region" description="Helical" evidence="8">
    <location>
        <begin position="193"/>
        <end position="211"/>
    </location>
</feature>
<dbReference type="PANTHER" id="PTHR11328:SF24">
    <property type="entry name" value="MAJOR FACILITATOR SUPERFAMILY (MFS) PROFILE DOMAIN-CONTAINING PROTEIN"/>
    <property type="match status" value="1"/>
</dbReference>
<dbReference type="Gene3D" id="1.20.1250.20">
    <property type="entry name" value="MFS general substrate transporter like domains"/>
    <property type="match status" value="1"/>
</dbReference>
<protein>
    <submittedName>
        <fullName evidence="9">MFS transporter</fullName>
    </submittedName>
</protein>
<evidence type="ECO:0000256" key="2">
    <source>
        <dbReference type="ARBA" id="ARBA00009617"/>
    </source>
</evidence>
<organism evidence="9 10">
    <name type="scientific">Rhodanobacter caeni</name>
    <dbReference type="NCBI Taxonomy" id="657654"/>
    <lineage>
        <taxon>Bacteria</taxon>
        <taxon>Pseudomonadati</taxon>
        <taxon>Pseudomonadota</taxon>
        <taxon>Gammaproteobacteria</taxon>
        <taxon>Lysobacterales</taxon>
        <taxon>Rhodanobacteraceae</taxon>
        <taxon>Rhodanobacter</taxon>
    </lineage>
</organism>
<comment type="similarity">
    <text evidence="2">Belongs to the sodium:galactoside symporter (TC 2.A.2) family.</text>
</comment>
<evidence type="ECO:0000256" key="1">
    <source>
        <dbReference type="ARBA" id="ARBA00004651"/>
    </source>
</evidence>
<feature type="transmembrane region" description="Helical" evidence="8">
    <location>
        <begin position="89"/>
        <end position="105"/>
    </location>
</feature>
<dbReference type="PANTHER" id="PTHR11328">
    <property type="entry name" value="MAJOR FACILITATOR SUPERFAMILY DOMAIN-CONTAINING PROTEIN"/>
    <property type="match status" value="1"/>
</dbReference>
<dbReference type="Pfam" id="PF13347">
    <property type="entry name" value="MFS_2"/>
    <property type="match status" value="1"/>
</dbReference>
<gene>
    <name evidence="9" type="ORF">GCM10009126_12340</name>
</gene>
<proteinExistence type="inferred from homology"/>
<dbReference type="InterPro" id="IPR018043">
    <property type="entry name" value="Na/Gal_symport_CS"/>
</dbReference>